<feature type="coiled-coil region" evidence="10">
    <location>
        <begin position="316"/>
        <end position="343"/>
    </location>
</feature>
<sequence>MSPRIEDYDVLDVIGSGSFGTCFKVRHKVTSQLFVWKAIDYGKLSEESKKNLVSEVNLLSKLNHPNIVKYYDRILHKETTTLYIITEWCQGGDLAKLVKSAKSTGQILKEDFIWRVLYQVSKAVQVCHTTLCQFTVLHRDIKPANVFLDEDGNAKLGDFGLARVVDLDEDCSETLVGTPYYMSPEVVRGQRYNRKSDIWALGCLVYELCALTPPFSGCNLKDLQCKIKIGKYAPIPSHYSENLVKVISFMLSIKHEYRPTIEMILHHPLVVQNIKSFQKPPRQRIAVKTMESVCVDALKNLSMATEPEDVTQNLFKEKWMHRLEALRERESKLKEREQGLAAKERTLMNKERHLVLKERKSKDRLALFDFKNRRKDSKVSDAMNTSRDTEFSADPGDTSVLPTSAKLDPHLFPQPKFSRSKSERRTKHVTFPQEPNPVLKHPTRPESGGSRSNSSEGTVRSCRREPFKRLFSQENRRSYHENASTLRTLSSEASNSSSERKMWLGPLRFSQNKENVIASAQDTDGVVIKSSKKPDKTFKLIQFI</sequence>
<dbReference type="PANTHER" id="PTHR44899">
    <property type="entry name" value="CAMK FAMILY PROTEIN KINASE"/>
    <property type="match status" value="1"/>
</dbReference>
<dbReference type="InterPro" id="IPR011009">
    <property type="entry name" value="Kinase-like_dom_sf"/>
</dbReference>
<evidence type="ECO:0000256" key="8">
    <source>
        <dbReference type="ARBA" id="ARBA00047899"/>
    </source>
</evidence>
<dbReference type="Pfam" id="PF00069">
    <property type="entry name" value="Pkinase"/>
    <property type="match status" value="1"/>
</dbReference>
<comment type="similarity">
    <text evidence="1">Belongs to the protein kinase superfamily. NEK Ser/Thr protein kinase family. NIMA subfamily.</text>
</comment>
<proteinExistence type="inferred from homology"/>
<keyword evidence="3" id="KW-0723">Serine/threonine-protein kinase</keyword>
<feature type="region of interest" description="Disordered" evidence="11">
    <location>
        <begin position="375"/>
        <end position="500"/>
    </location>
</feature>
<dbReference type="EC" id="2.7.11.1" evidence="2"/>
<evidence type="ECO:0000259" key="12">
    <source>
        <dbReference type="PROSITE" id="PS50011"/>
    </source>
</evidence>
<comment type="catalytic activity">
    <reaction evidence="9">
        <text>L-seryl-[protein] + ATP = O-phospho-L-seryl-[protein] + ADP + H(+)</text>
        <dbReference type="Rhea" id="RHEA:17989"/>
        <dbReference type="Rhea" id="RHEA-COMP:9863"/>
        <dbReference type="Rhea" id="RHEA-COMP:11604"/>
        <dbReference type="ChEBI" id="CHEBI:15378"/>
        <dbReference type="ChEBI" id="CHEBI:29999"/>
        <dbReference type="ChEBI" id="CHEBI:30616"/>
        <dbReference type="ChEBI" id="CHEBI:83421"/>
        <dbReference type="ChEBI" id="CHEBI:456216"/>
        <dbReference type="EC" id="2.7.11.1"/>
    </reaction>
</comment>
<dbReference type="SUPFAM" id="SSF56112">
    <property type="entry name" value="Protein kinase-like (PK-like)"/>
    <property type="match status" value="1"/>
</dbReference>
<evidence type="ECO:0000256" key="9">
    <source>
        <dbReference type="ARBA" id="ARBA00048679"/>
    </source>
</evidence>
<dbReference type="SMART" id="SM00220">
    <property type="entry name" value="S_TKc"/>
    <property type="match status" value="1"/>
</dbReference>
<evidence type="ECO:0000256" key="2">
    <source>
        <dbReference type="ARBA" id="ARBA00012513"/>
    </source>
</evidence>
<dbReference type="InterPro" id="IPR051131">
    <property type="entry name" value="NEK_Ser/Thr_kinase_NIMA"/>
</dbReference>
<keyword evidence="7" id="KW-0067">ATP-binding</keyword>
<evidence type="ECO:0000256" key="6">
    <source>
        <dbReference type="ARBA" id="ARBA00022777"/>
    </source>
</evidence>
<evidence type="ECO:0000256" key="1">
    <source>
        <dbReference type="ARBA" id="ARBA00010886"/>
    </source>
</evidence>
<dbReference type="PANTHER" id="PTHR44899:SF10">
    <property type="entry name" value="NIMA-RELATED KINASE 2"/>
    <property type="match status" value="1"/>
</dbReference>
<dbReference type="PROSITE" id="PS00108">
    <property type="entry name" value="PROTEIN_KINASE_ST"/>
    <property type="match status" value="1"/>
</dbReference>
<protein>
    <recommendedName>
        <fullName evidence="2">non-specific serine/threonine protein kinase</fullName>
        <ecNumber evidence="2">2.7.11.1</ecNumber>
    </recommendedName>
</protein>
<evidence type="ECO:0000256" key="3">
    <source>
        <dbReference type="ARBA" id="ARBA00022527"/>
    </source>
</evidence>
<feature type="compositionally biased region" description="Low complexity" evidence="11">
    <location>
        <begin position="446"/>
        <end position="457"/>
    </location>
</feature>
<evidence type="ECO:0000256" key="10">
    <source>
        <dbReference type="SAM" id="Coils"/>
    </source>
</evidence>
<dbReference type="Gene3D" id="1.10.510.10">
    <property type="entry name" value="Transferase(Phosphotransferase) domain 1"/>
    <property type="match status" value="1"/>
</dbReference>
<dbReference type="InterPro" id="IPR000719">
    <property type="entry name" value="Prot_kinase_dom"/>
</dbReference>
<name>A0A146LN46_LYGHE</name>
<evidence type="ECO:0000256" key="5">
    <source>
        <dbReference type="ARBA" id="ARBA00022741"/>
    </source>
</evidence>
<dbReference type="InterPro" id="IPR008271">
    <property type="entry name" value="Ser/Thr_kinase_AS"/>
</dbReference>
<evidence type="ECO:0000256" key="4">
    <source>
        <dbReference type="ARBA" id="ARBA00022679"/>
    </source>
</evidence>
<feature type="compositionally biased region" description="Basic residues" evidence="11">
    <location>
        <begin position="418"/>
        <end position="428"/>
    </location>
</feature>
<dbReference type="CDD" id="cd08217">
    <property type="entry name" value="STKc_Nek2"/>
    <property type="match status" value="1"/>
</dbReference>
<dbReference type="GO" id="GO:0004674">
    <property type="term" value="F:protein serine/threonine kinase activity"/>
    <property type="evidence" value="ECO:0007669"/>
    <property type="project" value="UniProtKB-KW"/>
</dbReference>
<dbReference type="AlphaFoldDB" id="A0A146LN46"/>
<accession>A0A146LN46</accession>
<gene>
    <name evidence="13" type="primary">NEK2_0</name>
    <name evidence="13" type="ORF">g.81122</name>
</gene>
<dbReference type="Gene3D" id="3.30.200.20">
    <property type="entry name" value="Phosphorylase Kinase, domain 1"/>
    <property type="match status" value="2"/>
</dbReference>
<feature type="domain" description="Protein kinase" evidence="12">
    <location>
        <begin position="8"/>
        <end position="270"/>
    </location>
</feature>
<dbReference type="GO" id="GO:0005524">
    <property type="term" value="F:ATP binding"/>
    <property type="evidence" value="ECO:0007669"/>
    <property type="project" value="UniProtKB-KW"/>
</dbReference>
<evidence type="ECO:0000256" key="11">
    <source>
        <dbReference type="SAM" id="MobiDB-lite"/>
    </source>
</evidence>
<evidence type="ECO:0000313" key="13">
    <source>
        <dbReference type="EMBL" id="JAQ09404.1"/>
    </source>
</evidence>
<keyword evidence="6 13" id="KW-0418">Kinase</keyword>
<organism evidence="13">
    <name type="scientific">Lygus hesperus</name>
    <name type="common">Western plant bug</name>
    <dbReference type="NCBI Taxonomy" id="30085"/>
    <lineage>
        <taxon>Eukaryota</taxon>
        <taxon>Metazoa</taxon>
        <taxon>Ecdysozoa</taxon>
        <taxon>Arthropoda</taxon>
        <taxon>Hexapoda</taxon>
        <taxon>Insecta</taxon>
        <taxon>Pterygota</taxon>
        <taxon>Neoptera</taxon>
        <taxon>Paraneoptera</taxon>
        <taxon>Hemiptera</taxon>
        <taxon>Heteroptera</taxon>
        <taxon>Panheteroptera</taxon>
        <taxon>Cimicomorpha</taxon>
        <taxon>Miridae</taxon>
        <taxon>Mirini</taxon>
        <taxon>Lygus</taxon>
    </lineage>
</organism>
<reference evidence="13" key="1">
    <citation type="journal article" date="2016" name="Gigascience">
        <title>De novo construction of an expanded transcriptome assembly for the western tarnished plant bug, Lygus hesperus.</title>
        <authorList>
            <person name="Tassone E.E."/>
            <person name="Geib S.M."/>
            <person name="Hall B."/>
            <person name="Fabrick J.A."/>
            <person name="Brent C.S."/>
            <person name="Hull J.J."/>
        </authorList>
    </citation>
    <scope>NUCLEOTIDE SEQUENCE</scope>
</reference>
<dbReference type="FunFam" id="3.30.200.20:FF:000042">
    <property type="entry name" value="Aurora kinase A"/>
    <property type="match status" value="1"/>
</dbReference>
<comment type="catalytic activity">
    <reaction evidence="8">
        <text>L-threonyl-[protein] + ATP = O-phospho-L-threonyl-[protein] + ADP + H(+)</text>
        <dbReference type="Rhea" id="RHEA:46608"/>
        <dbReference type="Rhea" id="RHEA-COMP:11060"/>
        <dbReference type="Rhea" id="RHEA-COMP:11605"/>
        <dbReference type="ChEBI" id="CHEBI:15378"/>
        <dbReference type="ChEBI" id="CHEBI:30013"/>
        <dbReference type="ChEBI" id="CHEBI:30616"/>
        <dbReference type="ChEBI" id="CHEBI:61977"/>
        <dbReference type="ChEBI" id="CHEBI:456216"/>
        <dbReference type="EC" id="2.7.11.1"/>
    </reaction>
</comment>
<keyword evidence="10" id="KW-0175">Coiled coil</keyword>
<keyword evidence="5" id="KW-0547">Nucleotide-binding</keyword>
<evidence type="ECO:0000256" key="7">
    <source>
        <dbReference type="ARBA" id="ARBA00022840"/>
    </source>
</evidence>
<dbReference type="EMBL" id="GDHC01009225">
    <property type="protein sequence ID" value="JAQ09404.1"/>
    <property type="molecule type" value="Transcribed_RNA"/>
</dbReference>
<dbReference type="PROSITE" id="PS50011">
    <property type="entry name" value="PROTEIN_KINASE_DOM"/>
    <property type="match status" value="1"/>
</dbReference>
<keyword evidence="4" id="KW-0808">Transferase</keyword>